<evidence type="ECO:0000256" key="2">
    <source>
        <dbReference type="SAM" id="SignalP"/>
    </source>
</evidence>
<evidence type="ECO:0000313" key="4">
    <source>
        <dbReference type="Proteomes" id="UP001362999"/>
    </source>
</evidence>
<dbReference type="EMBL" id="JAWWNJ010000033">
    <property type="protein sequence ID" value="KAK7025674.1"/>
    <property type="molecule type" value="Genomic_DNA"/>
</dbReference>
<name>A0AAW0BGZ0_9AGAR</name>
<feature type="chain" id="PRO_5043597715" evidence="2">
    <location>
        <begin position="29"/>
        <end position="168"/>
    </location>
</feature>
<dbReference type="Proteomes" id="UP001362999">
    <property type="component" value="Unassembled WGS sequence"/>
</dbReference>
<evidence type="ECO:0000313" key="3">
    <source>
        <dbReference type="EMBL" id="KAK7025674.1"/>
    </source>
</evidence>
<protein>
    <submittedName>
        <fullName evidence="3">Uncharacterized protein</fullName>
    </submittedName>
</protein>
<comment type="caution">
    <text evidence="3">The sequence shown here is derived from an EMBL/GenBank/DDBJ whole genome shotgun (WGS) entry which is preliminary data.</text>
</comment>
<accession>A0AAW0BGZ0</accession>
<dbReference type="AlphaFoldDB" id="A0AAW0BGZ0"/>
<feature type="signal peptide" evidence="2">
    <location>
        <begin position="1"/>
        <end position="28"/>
    </location>
</feature>
<reference evidence="3 4" key="1">
    <citation type="journal article" date="2024" name="J Genomics">
        <title>Draft genome sequencing and assembly of Favolaschia claudopus CIRM-BRFM 2984 isolated from oak limbs.</title>
        <authorList>
            <person name="Navarro D."/>
            <person name="Drula E."/>
            <person name="Chaduli D."/>
            <person name="Cazenave R."/>
            <person name="Ahrendt S."/>
            <person name="Wang J."/>
            <person name="Lipzen A."/>
            <person name="Daum C."/>
            <person name="Barry K."/>
            <person name="Grigoriev I.V."/>
            <person name="Favel A."/>
            <person name="Rosso M.N."/>
            <person name="Martin F."/>
        </authorList>
    </citation>
    <scope>NUCLEOTIDE SEQUENCE [LARGE SCALE GENOMIC DNA]</scope>
    <source>
        <strain evidence="3 4">CIRM-BRFM 2984</strain>
    </source>
</reference>
<keyword evidence="4" id="KW-1185">Reference proteome</keyword>
<sequence>MITFRVTTAKLFLAHFWYFSTWFRRVLSNSDASNCRFQIPQCQNADDRKVRRTGLARKEHHRGGELEHVRGQNQTRKSVPSKKRKRTADTSRATLPIPARQNPWMLPAETAAIAATTQQADEYDQYFDDDHFTPDAEEEIARVEREALGAIFKSYYWFVGVRILSPTL</sequence>
<organism evidence="3 4">
    <name type="scientific">Favolaschia claudopus</name>
    <dbReference type="NCBI Taxonomy" id="2862362"/>
    <lineage>
        <taxon>Eukaryota</taxon>
        <taxon>Fungi</taxon>
        <taxon>Dikarya</taxon>
        <taxon>Basidiomycota</taxon>
        <taxon>Agaricomycotina</taxon>
        <taxon>Agaricomycetes</taxon>
        <taxon>Agaricomycetidae</taxon>
        <taxon>Agaricales</taxon>
        <taxon>Marasmiineae</taxon>
        <taxon>Mycenaceae</taxon>
        <taxon>Favolaschia</taxon>
    </lineage>
</organism>
<gene>
    <name evidence="3" type="ORF">R3P38DRAFT_2778481</name>
</gene>
<feature type="region of interest" description="Disordered" evidence="1">
    <location>
        <begin position="56"/>
        <end position="93"/>
    </location>
</feature>
<keyword evidence="2" id="KW-0732">Signal</keyword>
<evidence type="ECO:0000256" key="1">
    <source>
        <dbReference type="SAM" id="MobiDB-lite"/>
    </source>
</evidence>
<proteinExistence type="predicted"/>